<evidence type="ECO:0000313" key="1">
    <source>
        <dbReference type="EMBL" id="QJH93354.1"/>
    </source>
</evidence>
<dbReference type="AlphaFoldDB" id="A0A6M3X6F2"/>
<dbReference type="EMBL" id="MT143969">
    <property type="protein sequence ID" value="QJH93354.1"/>
    <property type="molecule type" value="Genomic_DNA"/>
</dbReference>
<name>A0A6M3X6F2_9ZZZZ</name>
<reference evidence="1" key="1">
    <citation type="submission" date="2020-03" db="EMBL/GenBank/DDBJ databases">
        <title>The deep terrestrial virosphere.</title>
        <authorList>
            <person name="Holmfeldt K."/>
            <person name="Nilsson E."/>
            <person name="Simone D."/>
            <person name="Lopez-Fernandez M."/>
            <person name="Wu X."/>
            <person name="de Brujin I."/>
            <person name="Lundin D."/>
            <person name="Andersson A."/>
            <person name="Bertilsson S."/>
            <person name="Dopson M."/>
        </authorList>
    </citation>
    <scope>NUCLEOTIDE SEQUENCE</scope>
    <source>
        <strain evidence="1">MM171B04652</strain>
    </source>
</reference>
<sequence length="66" mass="7887">MIDKDKLIKDLEERQDEAMKKDSYSVLGEFRAYAYILRNINKGKYEAVCNCETQRTIKESYEENEE</sequence>
<protein>
    <submittedName>
        <fullName evidence="1">Uncharacterized protein</fullName>
    </submittedName>
</protein>
<proteinExistence type="predicted"/>
<organism evidence="1">
    <name type="scientific">viral metagenome</name>
    <dbReference type="NCBI Taxonomy" id="1070528"/>
    <lineage>
        <taxon>unclassified sequences</taxon>
        <taxon>metagenomes</taxon>
        <taxon>organismal metagenomes</taxon>
    </lineage>
</organism>
<gene>
    <name evidence="1" type="ORF">MM171B04652_0009</name>
</gene>
<accession>A0A6M3X6F2</accession>